<reference evidence="2 3" key="1">
    <citation type="submission" date="2020-07" db="EMBL/GenBank/DDBJ databases">
        <title>Sequencing the genomes of 1000 actinobacteria strains.</title>
        <authorList>
            <person name="Klenk H.-P."/>
        </authorList>
    </citation>
    <scope>NUCLEOTIDE SEQUENCE [LARGE SCALE GENOMIC DNA]</scope>
    <source>
        <strain evidence="2 3">DSM 103833</strain>
    </source>
</reference>
<comment type="caution">
    <text evidence="2">The sequence shown here is derived from an EMBL/GenBank/DDBJ whole genome shotgun (WGS) entry which is preliminary data.</text>
</comment>
<keyword evidence="2" id="KW-0418">Kinase</keyword>
<protein>
    <submittedName>
        <fullName evidence="2">Putative NBD/HSP70 family sugar kinase</fullName>
    </submittedName>
</protein>
<dbReference type="Pfam" id="PF00480">
    <property type="entry name" value="ROK"/>
    <property type="match status" value="1"/>
</dbReference>
<dbReference type="PANTHER" id="PTHR18964">
    <property type="entry name" value="ROK (REPRESSOR, ORF, KINASE) FAMILY"/>
    <property type="match status" value="1"/>
</dbReference>
<gene>
    <name evidence="2" type="ORF">HNR19_000872</name>
</gene>
<sequence>MDPVTMVGLDIGATKMLGVAATPDGDVLAEVLATTPVGGEEVVAAAASVVAELRRRTGEALDGTVGVGIPGLVDAGRGALKHAVNLGVDAEWFPIGDLLAARVGAKVAVDNDVNAAALGVAKITGHDDLVYLSLGTGLAAASILDGRLRRGVRGAAGEIGHIPVDPAGRKCQCGQVGCLETAASGSAIAEAWPVTGTPPAQAVFDAAADGDLRAVAVRDEFAARVADAVRVVALTVDPETVVLGGGVAQVGDRLRVAVAHALAEQAADSPFLRSLDLPGRLELVPLDVPVAALGAALLAEEPR</sequence>
<evidence type="ECO:0000313" key="3">
    <source>
        <dbReference type="Proteomes" id="UP000530424"/>
    </source>
</evidence>
<dbReference type="PANTHER" id="PTHR18964:SF149">
    <property type="entry name" value="BIFUNCTIONAL UDP-N-ACETYLGLUCOSAMINE 2-EPIMERASE_N-ACETYLMANNOSAMINE KINASE"/>
    <property type="match status" value="1"/>
</dbReference>
<accession>A0A853BYP4</accession>
<dbReference type="InterPro" id="IPR000600">
    <property type="entry name" value="ROK"/>
</dbReference>
<evidence type="ECO:0000256" key="1">
    <source>
        <dbReference type="ARBA" id="ARBA00006479"/>
    </source>
</evidence>
<dbReference type="Proteomes" id="UP000530424">
    <property type="component" value="Unassembled WGS sequence"/>
</dbReference>
<comment type="similarity">
    <text evidence="1">Belongs to the ROK (NagC/XylR) family.</text>
</comment>
<proteinExistence type="inferred from homology"/>
<name>A0A853BYP4_9ACTN</name>
<dbReference type="Gene3D" id="3.30.420.40">
    <property type="match status" value="2"/>
</dbReference>
<dbReference type="SUPFAM" id="SSF53067">
    <property type="entry name" value="Actin-like ATPase domain"/>
    <property type="match status" value="1"/>
</dbReference>
<dbReference type="InterPro" id="IPR043129">
    <property type="entry name" value="ATPase_NBD"/>
</dbReference>
<keyword evidence="2" id="KW-0808">Transferase</keyword>
<keyword evidence="3" id="KW-1185">Reference proteome</keyword>
<dbReference type="AlphaFoldDB" id="A0A853BYP4"/>
<dbReference type="GO" id="GO:0016301">
    <property type="term" value="F:kinase activity"/>
    <property type="evidence" value="ECO:0007669"/>
    <property type="project" value="UniProtKB-KW"/>
</dbReference>
<dbReference type="EMBL" id="JACCFP010000001">
    <property type="protein sequence ID" value="NYJ00174.1"/>
    <property type="molecule type" value="Genomic_DNA"/>
</dbReference>
<evidence type="ECO:0000313" key="2">
    <source>
        <dbReference type="EMBL" id="NYJ00174.1"/>
    </source>
</evidence>
<dbReference type="RefSeq" id="WP_343047045.1">
    <property type="nucleotide sequence ID" value="NZ_JACCFP010000001.1"/>
</dbReference>
<organism evidence="2 3">
    <name type="scientific">Nocardioides thalensis</name>
    <dbReference type="NCBI Taxonomy" id="1914755"/>
    <lineage>
        <taxon>Bacteria</taxon>
        <taxon>Bacillati</taxon>
        <taxon>Actinomycetota</taxon>
        <taxon>Actinomycetes</taxon>
        <taxon>Propionibacteriales</taxon>
        <taxon>Nocardioidaceae</taxon>
        <taxon>Nocardioides</taxon>
    </lineage>
</organism>